<evidence type="ECO:0000313" key="1">
    <source>
        <dbReference type="EMBL" id="PNR36067.1"/>
    </source>
</evidence>
<evidence type="ECO:0000313" key="2">
    <source>
        <dbReference type="EnsemblPlants" id="PAC:32907501.CDS.1"/>
    </source>
</evidence>
<dbReference type="EMBL" id="ABEU02000017">
    <property type="protein sequence ID" value="PNR36067.1"/>
    <property type="molecule type" value="Genomic_DNA"/>
</dbReference>
<dbReference type="AlphaFoldDB" id="A0A2K1J3G0"/>
<dbReference type="InParanoid" id="A0A2K1J3G0"/>
<accession>A0A2K1J3G0</accession>
<dbReference type="Gramene" id="Pp3c17_11079V3.1">
    <property type="protein sequence ID" value="PAC:32907501.CDS.1"/>
    <property type="gene ID" value="Pp3c17_11079"/>
</dbReference>
<name>A0A2K1J3G0_PHYPA</name>
<dbReference type="EnsemblPlants" id="Pp3c17_11079V3.1">
    <property type="protein sequence ID" value="PAC:32907501.CDS.1"/>
    <property type="gene ID" value="Pp3c17_11079"/>
</dbReference>
<evidence type="ECO:0000313" key="3">
    <source>
        <dbReference type="Proteomes" id="UP000006727"/>
    </source>
</evidence>
<dbReference type="Proteomes" id="UP000006727">
    <property type="component" value="Chromosome 17"/>
</dbReference>
<keyword evidence="3" id="KW-1185">Reference proteome</keyword>
<reference evidence="2" key="3">
    <citation type="submission" date="2020-12" db="UniProtKB">
        <authorList>
            <consortium name="EnsemblPlants"/>
        </authorList>
    </citation>
    <scope>IDENTIFICATION</scope>
</reference>
<proteinExistence type="predicted"/>
<organism evidence="1">
    <name type="scientific">Physcomitrium patens</name>
    <name type="common">Spreading-leaved earth moss</name>
    <name type="synonym">Physcomitrella patens</name>
    <dbReference type="NCBI Taxonomy" id="3218"/>
    <lineage>
        <taxon>Eukaryota</taxon>
        <taxon>Viridiplantae</taxon>
        <taxon>Streptophyta</taxon>
        <taxon>Embryophyta</taxon>
        <taxon>Bryophyta</taxon>
        <taxon>Bryophytina</taxon>
        <taxon>Bryopsida</taxon>
        <taxon>Funariidae</taxon>
        <taxon>Funariales</taxon>
        <taxon>Funariaceae</taxon>
        <taxon>Physcomitrium</taxon>
    </lineage>
</organism>
<sequence length="79" mass="8939">MSSDFNSIQSDRSLVSGTSEICALLRQTWEFSGTYSYLHTITCRNCSTASKFAILIHTNCVPIQLKPFSLHFESIELVY</sequence>
<reference evidence="1 3" key="2">
    <citation type="journal article" date="2018" name="Plant J.">
        <title>The Physcomitrella patens chromosome-scale assembly reveals moss genome structure and evolution.</title>
        <authorList>
            <person name="Lang D."/>
            <person name="Ullrich K.K."/>
            <person name="Murat F."/>
            <person name="Fuchs J."/>
            <person name="Jenkins J."/>
            <person name="Haas F.B."/>
            <person name="Piednoel M."/>
            <person name="Gundlach H."/>
            <person name="Van Bel M."/>
            <person name="Meyberg R."/>
            <person name="Vives C."/>
            <person name="Morata J."/>
            <person name="Symeonidi A."/>
            <person name="Hiss M."/>
            <person name="Muchero W."/>
            <person name="Kamisugi Y."/>
            <person name="Saleh O."/>
            <person name="Blanc G."/>
            <person name="Decker E.L."/>
            <person name="van Gessel N."/>
            <person name="Grimwood J."/>
            <person name="Hayes R.D."/>
            <person name="Graham S.W."/>
            <person name="Gunter L.E."/>
            <person name="McDaniel S.F."/>
            <person name="Hoernstein S.N.W."/>
            <person name="Larsson A."/>
            <person name="Li F.W."/>
            <person name="Perroud P.F."/>
            <person name="Phillips J."/>
            <person name="Ranjan P."/>
            <person name="Rokshar D.S."/>
            <person name="Rothfels C.J."/>
            <person name="Schneider L."/>
            <person name="Shu S."/>
            <person name="Stevenson D.W."/>
            <person name="Thummler F."/>
            <person name="Tillich M."/>
            <person name="Villarreal Aguilar J.C."/>
            <person name="Widiez T."/>
            <person name="Wong G.K."/>
            <person name="Wymore A."/>
            <person name="Zhang Y."/>
            <person name="Zimmer A.D."/>
            <person name="Quatrano R.S."/>
            <person name="Mayer K.F.X."/>
            <person name="Goodstein D."/>
            <person name="Casacuberta J.M."/>
            <person name="Vandepoele K."/>
            <person name="Reski R."/>
            <person name="Cuming A.C."/>
            <person name="Tuskan G.A."/>
            <person name="Maumus F."/>
            <person name="Salse J."/>
            <person name="Schmutz J."/>
            <person name="Rensing S.A."/>
        </authorList>
    </citation>
    <scope>NUCLEOTIDE SEQUENCE [LARGE SCALE GENOMIC DNA]</scope>
    <source>
        <strain evidence="2 3">cv. Gransden 2004</strain>
    </source>
</reference>
<protein>
    <submittedName>
        <fullName evidence="1 2">Uncharacterized protein</fullName>
    </submittedName>
</protein>
<gene>
    <name evidence="1" type="ORF">PHYPA_021917</name>
</gene>
<reference evidence="1 3" key="1">
    <citation type="journal article" date="2008" name="Science">
        <title>The Physcomitrella genome reveals evolutionary insights into the conquest of land by plants.</title>
        <authorList>
            <person name="Rensing S."/>
            <person name="Lang D."/>
            <person name="Zimmer A."/>
            <person name="Terry A."/>
            <person name="Salamov A."/>
            <person name="Shapiro H."/>
            <person name="Nishiyama T."/>
            <person name="Perroud P.-F."/>
            <person name="Lindquist E."/>
            <person name="Kamisugi Y."/>
            <person name="Tanahashi T."/>
            <person name="Sakakibara K."/>
            <person name="Fujita T."/>
            <person name="Oishi K."/>
            <person name="Shin-I T."/>
            <person name="Kuroki Y."/>
            <person name="Toyoda A."/>
            <person name="Suzuki Y."/>
            <person name="Hashimoto A."/>
            <person name="Yamaguchi K."/>
            <person name="Sugano A."/>
            <person name="Kohara Y."/>
            <person name="Fujiyama A."/>
            <person name="Anterola A."/>
            <person name="Aoki S."/>
            <person name="Ashton N."/>
            <person name="Barbazuk W.B."/>
            <person name="Barker E."/>
            <person name="Bennetzen J."/>
            <person name="Bezanilla M."/>
            <person name="Blankenship R."/>
            <person name="Cho S.H."/>
            <person name="Dutcher S."/>
            <person name="Estelle M."/>
            <person name="Fawcett J.A."/>
            <person name="Gundlach H."/>
            <person name="Hanada K."/>
            <person name="Heyl A."/>
            <person name="Hicks K.A."/>
            <person name="Hugh J."/>
            <person name="Lohr M."/>
            <person name="Mayer K."/>
            <person name="Melkozernov A."/>
            <person name="Murata T."/>
            <person name="Nelson D."/>
            <person name="Pils B."/>
            <person name="Prigge M."/>
            <person name="Reiss B."/>
            <person name="Renner T."/>
            <person name="Rombauts S."/>
            <person name="Rushton P."/>
            <person name="Sanderfoot A."/>
            <person name="Schween G."/>
            <person name="Shiu S.-H."/>
            <person name="Stueber K."/>
            <person name="Theodoulou F.L."/>
            <person name="Tu H."/>
            <person name="Van de Peer Y."/>
            <person name="Verrier P.J."/>
            <person name="Waters E."/>
            <person name="Wood A."/>
            <person name="Yang L."/>
            <person name="Cove D."/>
            <person name="Cuming A."/>
            <person name="Hasebe M."/>
            <person name="Lucas S."/>
            <person name="Mishler D.B."/>
            <person name="Reski R."/>
            <person name="Grigoriev I."/>
            <person name="Quatrano R.S."/>
            <person name="Boore J.L."/>
        </authorList>
    </citation>
    <scope>NUCLEOTIDE SEQUENCE [LARGE SCALE GENOMIC DNA]</scope>
    <source>
        <strain evidence="2 3">cv. Gransden 2004</strain>
    </source>
</reference>